<protein>
    <submittedName>
        <fullName evidence="2">Uncharacterized protein</fullName>
    </submittedName>
</protein>
<dbReference type="EMBL" id="PGFF01000001">
    <property type="protein sequence ID" value="PJJ70952.1"/>
    <property type="molecule type" value="Genomic_DNA"/>
</dbReference>
<organism evidence="2 3">
    <name type="scientific">Diaminobutyricimonas aerilata</name>
    <dbReference type="NCBI Taxonomy" id="1162967"/>
    <lineage>
        <taxon>Bacteria</taxon>
        <taxon>Bacillati</taxon>
        <taxon>Actinomycetota</taxon>
        <taxon>Actinomycetes</taxon>
        <taxon>Micrococcales</taxon>
        <taxon>Microbacteriaceae</taxon>
        <taxon>Diaminobutyricimonas</taxon>
    </lineage>
</organism>
<evidence type="ECO:0000256" key="1">
    <source>
        <dbReference type="SAM" id="Phobius"/>
    </source>
</evidence>
<comment type="caution">
    <text evidence="2">The sequence shown here is derived from an EMBL/GenBank/DDBJ whole genome shotgun (WGS) entry which is preliminary data.</text>
</comment>
<reference evidence="2 3" key="1">
    <citation type="submission" date="2017-11" db="EMBL/GenBank/DDBJ databases">
        <title>Genomic Encyclopedia of Archaeal and Bacterial Type Strains, Phase II (KMG-II): From Individual Species to Whole Genera.</title>
        <authorList>
            <person name="Goeker M."/>
        </authorList>
    </citation>
    <scope>NUCLEOTIDE SEQUENCE [LARGE SCALE GENOMIC DNA]</scope>
    <source>
        <strain evidence="2 3">DSM 27393</strain>
    </source>
</reference>
<keyword evidence="1" id="KW-1133">Transmembrane helix</keyword>
<name>A0A2M9CGH4_9MICO</name>
<evidence type="ECO:0000313" key="2">
    <source>
        <dbReference type="EMBL" id="PJJ70952.1"/>
    </source>
</evidence>
<sequence length="101" mass="10201">MSSARLVSRVIAGALLVNAVPHGVSGVQGRRFPSPLAHPPGRGLSAPTTNVIWSAANALAGAVLLRSGVHGRGERAAVAGGAVSMALLLAAWFGRVLDDSR</sequence>
<feature type="transmembrane region" description="Helical" evidence="1">
    <location>
        <begin position="76"/>
        <end position="94"/>
    </location>
</feature>
<keyword evidence="1" id="KW-0472">Membrane</keyword>
<evidence type="ECO:0000313" key="3">
    <source>
        <dbReference type="Proteomes" id="UP000228758"/>
    </source>
</evidence>
<dbReference type="OrthoDB" id="7365954at2"/>
<keyword evidence="3" id="KW-1185">Reference proteome</keyword>
<accession>A0A2M9CGH4</accession>
<dbReference type="AlphaFoldDB" id="A0A2M9CGH4"/>
<proteinExistence type="predicted"/>
<dbReference type="Proteomes" id="UP000228758">
    <property type="component" value="Unassembled WGS sequence"/>
</dbReference>
<keyword evidence="1" id="KW-0812">Transmembrane</keyword>
<gene>
    <name evidence="2" type="ORF">CLV46_0484</name>
</gene>
<dbReference type="RefSeq" id="WP_100363313.1">
    <property type="nucleotide sequence ID" value="NZ_PGFF01000001.1"/>
</dbReference>